<dbReference type="AlphaFoldDB" id="A0A1G2G3M2"/>
<reference evidence="1 2" key="1">
    <citation type="journal article" date="2016" name="Nat. Commun.">
        <title>Thousands of microbial genomes shed light on interconnected biogeochemical processes in an aquifer system.</title>
        <authorList>
            <person name="Anantharaman K."/>
            <person name="Brown C.T."/>
            <person name="Hug L.A."/>
            <person name="Sharon I."/>
            <person name="Castelle C.J."/>
            <person name="Probst A.J."/>
            <person name="Thomas B.C."/>
            <person name="Singh A."/>
            <person name="Wilkins M.J."/>
            <person name="Karaoz U."/>
            <person name="Brodie E.L."/>
            <person name="Williams K.H."/>
            <person name="Hubbard S.S."/>
            <person name="Banfield J.F."/>
        </authorList>
    </citation>
    <scope>NUCLEOTIDE SEQUENCE [LARGE SCALE GENOMIC DNA]</scope>
</reference>
<sequence length="126" mass="13383">MADAGITTSSTGDCSDKNNSHCTSLDGVRQSTIDGIIAFKQECGGGQCTVNISGGTERGHSTTGACTHGNGCKIDISLNTKLNNYVQNSYEPIGKCFPAASVCYRSPSGQIWAREHNPPHWDVAFR</sequence>
<evidence type="ECO:0008006" key="3">
    <source>
        <dbReference type="Google" id="ProtNLM"/>
    </source>
</evidence>
<protein>
    <recommendedName>
        <fullName evidence="3">Peptidase M15A C-terminal domain-containing protein</fullName>
    </recommendedName>
</protein>
<dbReference type="EMBL" id="MHNK01000002">
    <property type="protein sequence ID" value="OGZ44521.1"/>
    <property type="molecule type" value="Genomic_DNA"/>
</dbReference>
<accession>A0A1G2G3M2</accession>
<gene>
    <name evidence="1" type="ORF">A2719_05065</name>
</gene>
<evidence type="ECO:0000313" key="2">
    <source>
        <dbReference type="Proteomes" id="UP000177480"/>
    </source>
</evidence>
<proteinExistence type="predicted"/>
<dbReference type="STRING" id="1802114.A2719_05065"/>
<comment type="caution">
    <text evidence="1">The sequence shown here is derived from an EMBL/GenBank/DDBJ whole genome shotgun (WGS) entry which is preliminary data.</text>
</comment>
<organism evidence="1 2">
    <name type="scientific">Candidatus Ryanbacteria bacterium RIFCSPHIGHO2_01_FULL_45_22</name>
    <dbReference type="NCBI Taxonomy" id="1802114"/>
    <lineage>
        <taxon>Bacteria</taxon>
        <taxon>Candidatus Ryaniibacteriota</taxon>
    </lineage>
</organism>
<dbReference type="Proteomes" id="UP000177480">
    <property type="component" value="Unassembled WGS sequence"/>
</dbReference>
<evidence type="ECO:0000313" key="1">
    <source>
        <dbReference type="EMBL" id="OGZ44521.1"/>
    </source>
</evidence>
<name>A0A1G2G3M2_9BACT</name>